<sequence length="103" mass="10945">MLIRFETPAYATITMFGDVAVTLIKLMGHSGAVPGALLAEDIPAALERLKTAVAEHPDATLDPATPNPRKGDAPPHVSLAHRALPLIELLTAAAREGENVMWE</sequence>
<dbReference type="Proteomes" id="UP000592294">
    <property type="component" value="Unassembled WGS sequence"/>
</dbReference>
<feature type="region of interest" description="Disordered" evidence="1">
    <location>
        <begin position="56"/>
        <end position="76"/>
    </location>
</feature>
<dbReference type="RefSeq" id="WP_176975571.1">
    <property type="nucleotide sequence ID" value="NZ_JABZEO010000003.1"/>
</dbReference>
<dbReference type="AlphaFoldDB" id="A0A850RGQ8"/>
<dbReference type="InterPro" id="IPR014991">
    <property type="entry name" value="DUF1840"/>
</dbReference>
<gene>
    <name evidence="2" type="ORF">HW932_05955</name>
</gene>
<organism evidence="2 3">
    <name type="scientific">Allochromatium humboldtianum</name>
    <dbReference type="NCBI Taxonomy" id="504901"/>
    <lineage>
        <taxon>Bacteria</taxon>
        <taxon>Pseudomonadati</taxon>
        <taxon>Pseudomonadota</taxon>
        <taxon>Gammaproteobacteria</taxon>
        <taxon>Chromatiales</taxon>
        <taxon>Chromatiaceae</taxon>
        <taxon>Allochromatium</taxon>
    </lineage>
</organism>
<dbReference type="Pfam" id="PF08895">
    <property type="entry name" value="DUF1840"/>
    <property type="match status" value="1"/>
</dbReference>
<proteinExistence type="predicted"/>
<evidence type="ECO:0000313" key="2">
    <source>
        <dbReference type="EMBL" id="NVZ08801.1"/>
    </source>
</evidence>
<name>A0A850RGQ8_9GAMM</name>
<dbReference type="EMBL" id="JABZEO010000003">
    <property type="protein sequence ID" value="NVZ08801.1"/>
    <property type="molecule type" value="Genomic_DNA"/>
</dbReference>
<protein>
    <submittedName>
        <fullName evidence="2">DUF1840 domain-containing protein</fullName>
    </submittedName>
</protein>
<reference evidence="2 3" key="1">
    <citation type="submission" date="2020-06" db="EMBL/GenBank/DDBJ databases">
        <title>Whole-genome sequence of Allochromatium humboldtianum DSM 21881, type strain.</title>
        <authorList>
            <person name="Kyndt J.A."/>
            <person name="Meyer T.E."/>
        </authorList>
    </citation>
    <scope>NUCLEOTIDE SEQUENCE [LARGE SCALE GENOMIC DNA]</scope>
    <source>
        <strain evidence="2 3">DSM 21881</strain>
    </source>
</reference>
<comment type="caution">
    <text evidence="2">The sequence shown here is derived from an EMBL/GenBank/DDBJ whole genome shotgun (WGS) entry which is preliminary data.</text>
</comment>
<evidence type="ECO:0000256" key="1">
    <source>
        <dbReference type="SAM" id="MobiDB-lite"/>
    </source>
</evidence>
<evidence type="ECO:0000313" key="3">
    <source>
        <dbReference type="Proteomes" id="UP000592294"/>
    </source>
</evidence>
<accession>A0A850RGQ8</accession>
<keyword evidence="3" id="KW-1185">Reference proteome</keyword>